<keyword evidence="3" id="KW-1185">Reference proteome</keyword>
<evidence type="ECO:0000313" key="3">
    <source>
        <dbReference type="Proteomes" id="UP001293254"/>
    </source>
</evidence>
<reference evidence="2" key="2">
    <citation type="journal article" date="2024" name="Plant">
        <title>Genomic evolution and insights into agronomic trait innovations of Sesamum species.</title>
        <authorList>
            <person name="Miao H."/>
            <person name="Wang L."/>
            <person name="Qu L."/>
            <person name="Liu H."/>
            <person name="Sun Y."/>
            <person name="Le M."/>
            <person name="Wang Q."/>
            <person name="Wei S."/>
            <person name="Zheng Y."/>
            <person name="Lin W."/>
            <person name="Duan Y."/>
            <person name="Cao H."/>
            <person name="Xiong S."/>
            <person name="Wang X."/>
            <person name="Wei L."/>
            <person name="Li C."/>
            <person name="Ma Q."/>
            <person name="Ju M."/>
            <person name="Zhao R."/>
            <person name="Li G."/>
            <person name="Mu C."/>
            <person name="Tian Q."/>
            <person name="Mei H."/>
            <person name="Zhang T."/>
            <person name="Gao T."/>
            <person name="Zhang H."/>
        </authorList>
    </citation>
    <scope>NUCLEOTIDE SEQUENCE</scope>
    <source>
        <strain evidence="2">3651</strain>
    </source>
</reference>
<proteinExistence type="predicted"/>
<dbReference type="EMBL" id="JACGWO010000002">
    <property type="protein sequence ID" value="KAK4434792.1"/>
    <property type="molecule type" value="Genomic_DNA"/>
</dbReference>
<protein>
    <submittedName>
        <fullName evidence="2">Uncharacterized protein</fullName>
    </submittedName>
</protein>
<gene>
    <name evidence="2" type="ORF">Salat_0642100</name>
</gene>
<organism evidence="2 3">
    <name type="scientific">Sesamum alatum</name>
    <dbReference type="NCBI Taxonomy" id="300844"/>
    <lineage>
        <taxon>Eukaryota</taxon>
        <taxon>Viridiplantae</taxon>
        <taxon>Streptophyta</taxon>
        <taxon>Embryophyta</taxon>
        <taxon>Tracheophyta</taxon>
        <taxon>Spermatophyta</taxon>
        <taxon>Magnoliopsida</taxon>
        <taxon>eudicotyledons</taxon>
        <taxon>Gunneridae</taxon>
        <taxon>Pentapetalae</taxon>
        <taxon>asterids</taxon>
        <taxon>lamiids</taxon>
        <taxon>Lamiales</taxon>
        <taxon>Pedaliaceae</taxon>
        <taxon>Sesamum</taxon>
    </lineage>
</organism>
<name>A0AAE2CUA9_9LAMI</name>
<feature type="region of interest" description="Disordered" evidence="1">
    <location>
        <begin position="1"/>
        <end position="30"/>
    </location>
</feature>
<evidence type="ECO:0000313" key="2">
    <source>
        <dbReference type="EMBL" id="KAK4434792.1"/>
    </source>
</evidence>
<evidence type="ECO:0000256" key="1">
    <source>
        <dbReference type="SAM" id="MobiDB-lite"/>
    </source>
</evidence>
<dbReference type="AlphaFoldDB" id="A0AAE2CUA9"/>
<dbReference type="Proteomes" id="UP001293254">
    <property type="component" value="Unassembled WGS sequence"/>
</dbReference>
<comment type="caution">
    <text evidence="2">The sequence shown here is derived from an EMBL/GenBank/DDBJ whole genome shotgun (WGS) entry which is preliminary data.</text>
</comment>
<sequence length="200" mass="21339">MSSLSSSPARVSALNGGRPPVEAADEGDDGEEAAISKFDFPAFVSLTERVMGDDESMTVLNGLKLRWREKYGYTSGGSSSAVVGALIEATASPVRTEGCGLEALTPCTLQHNTNPSLLPRVSLRAIEMAAKEAPPVSPPGSAACPQQVAPDVFIGTIKLQWPHAPRADDIAKGFANSTQKTLWYIPLEQRSHCETYNQHD</sequence>
<reference evidence="2" key="1">
    <citation type="submission" date="2020-06" db="EMBL/GenBank/DDBJ databases">
        <authorList>
            <person name="Li T."/>
            <person name="Hu X."/>
            <person name="Zhang T."/>
            <person name="Song X."/>
            <person name="Zhang H."/>
            <person name="Dai N."/>
            <person name="Sheng W."/>
            <person name="Hou X."/>
            <person name="Wei L."/>
        </authorList>
    </citation>
    <scope>NUCLEOTIDE SEQUENCE</scope>
    <source>
        <strain evidence="2">3651</strain>
        <tissue evidence="2">Leaf</tissue>
    </source>
</reference>
<accession>A0AAE2CUA9</accession>